<evidence type="ECO:0000313" key="3">
    <source>
        <dbReference type="Proteomes" id="UP000298416"/>
    </source>
</evidence>
<feature type="domain" description="Terpene synthase metal-binding" evidence="1">
    <location>
        <begin position="14"/>
        <end position="77"/>
    </location>
</feature>
<evidence type="ECO:0000313" key="2">
    <source>
        <dbReference type="EMBL" id="KAG6384132.1"/>
    </source>
</evidence>
<reference evidence="2" key="1">
    <citation type="submission" date="2018-01" db="EMBL/GenBank/DDBJ databases">
        <authorList>
            <person name="Mao J.F."/>
        </authorList>
    </citation>
    <scope>NUCLEOTIDE SEQUENCE</scope>
    <source>
        <strain evidence="2">Huo1</strain>
        <tissue evidence="2">Leaf</tissue>
    </source>
</reference>
<dbReference type="SUPFAM" id="SSF48576">
    <property type="entry name" value="Terpenoid synthases"/>
    <property type="match status" value="1"/>
</dbReference>
<dbReference type="InterPro" id="IPR005630">
    <property type="entry name" value="Terpene_synthase_metal-bd"/>
</dbReference>
<sequence length="186" mass="21115">MLSLPAPTVTSPPLLLWNGTARKEHFEWLSKKPKMLVAALTICRLVGDASSYETEKERGQVATGMDSYMRENGVTRKRPWPNFGKCLWMRGRIATRSDSYHFEDEIEEKLQQYFHLDSNYHDDEAYDLYTHLRSGASEDGEGEATFFGEGWNAQLPALLNSCKVLIVEPVLHVCCSMIVIPPTRSS</sequence>
<comment type="caution">
    <text evidence="2">The sequence shown here is derived from an EMBL/GenBank/DDBJ whole genome shotgun (WGS) entry which is preliminary data.</text>
</comment>
<dbReference type="EMBL" id="PNBA02000262">
    <property type="protein sequence ID" value="KAG6384132.1"/>
    <property type="molecule type" value="Genomic_DNA"/>
</dbReference>
<dbReference type="AlphaFoldDB" id="A0A8X8YWF8"/>
<name>A0A8X8YWF8_SALSN</name>
<dbReference type="Gene3D" id="1.10.600.10">
    <property type="entry name" value="Farnesyl Diphosphate Synthase"/>
    <property type="match status" value="1"/>
</dbReference>
<gene>
    <name evidence="2" type="ORF">SASPL_156071</name>
</gene>
<reference evidence="2" key="2">
    <citation type="submission" date="2020-08" db="EMBL/GenBank/DDBJ databases">
        <title>Plant Genome Project.</title>
        <authorList>
            <person name="Zhang R.-G."/>
        </authorList>
    </citation>
    <scope>NUCLEOTIDE SEQUENCE</scope>
    <source>
        <strain evidence="2">Huo1</strain>
        <tissue evidence="2">Leaf</tissue>
    </source>
</reference>
<dbReference type="Proteomes" id="UP000298416">
    <property type="component" value="Unassembled WGS sequence"/>
</dbReference>
<accession>A0A8X8YWF8</accession>
<organism evidence="2">
    <name type="scientific">Salvia splendens</name>
    <name type="common">Scarlet sage</name>
    <dbReference type="NCBI Taxonomy" id="180675"/>
    <lineage>
        <taxon>Eukaryota</taxon>
        <taxon>Viridiplantae</taxon>
        <taxon>Streptophyta</taxon>
        <taxon>Embryophyta</taxon>
        <taxon>Tracheophyta</taxon>
        <taxon>Spermatophyta</taxon>
        <taxon>Magnoliopsida</taxon>
        <taxon>eudicotyledons</taxon>
        <taxon>Gunneridae</taxon>
        <taxon>Pentapetalae</taxon>
        <taxon>asterids</taxon>
        <taxon>lamiids</taxon>
        <taxon>Lamiales</taxon>
        <taxon>Lamiaceae</taxon>
        <taxon>Nepetoideae</taxon>
        <taxon>Mentheae</taxon>
        <taxon>Salviinae</taxon>
        <taxon>Salvia</taxon>
        <taxon>Salvia subgen. Calosphace</taxon>
        <taxon>core Calosphace</taxon>
    </lineage>
</organism>
<dbReference type="GO" id="GO:0010333">
    <property type="term" value="F:terpene synthase activity"/>
    <property type="evidence" value="ECO:0007669"/>
    <property type="project" value="InterPro"/>
</dbReference>
<protein>
    <recommendedName>
        <fullName evidence="1">Terpene synthase metal-binding domain-containing protein</fullName>
    </recommendedName>
</protein>
<dbReference type="GO" id="GO:0000287">
    <property type="term" value="F:magnesium ion binding"/>
    <property type="evidence" value="ECO:0007669"/>
    <property type="project" value="InterPro"/>
</dbReference>
<dbReference type="InterPro" id="IPR008949">
    <property type="entry name" value="Isoprenoid_synthase_dom_sf"/>
</dbReference>
<keyword evidence="3" id="KW-1185">Reference proteome</keyword>
<evidence type="ECO:0000259" key="1">
    <source>
        <dbReference type="Pfam" id="PF03936"/>
    </source>
</evidence>
<proteinExistence type="predicted"/>
<dbReference type="Pfam" id="PF03936">
    <property type="entry name" value="Terpene_synth_C"/>
    <property type="match status" value="1"/>
</dbReference>